<accession>A0A507BRD9</accession>
<gene>
    <name evidence="3" type="ORF">SeMB42_g08006</name>
</gene>
<dbReference type="AlphaFoldDB" id="A0A507BRD9"/>
<organism evidence="3 4">
    <name type="scientific">Synchytrium endobioticum</name>
    <dbReference type="NCBI Taxonomy" id="286115"/>
    <lineage>
        <taxon>Eukaryota</taxon>
        <taxon>Fungi</taxon>
        <taxon>Fungi incertae sedis</taxon>
        <taxon>Chytridiomycota</taxon>
        <taxon>Chytridiomycota incertae sedis</taxon>
        <taxon>Chytridiomycetes</taxon>
        <taxon>Synchytriales</taxon>
        <taxon>Synchytriaceae</taxon>
        <taxon>Synchytrium</taxon>
    </lineage>
</organism>
<reference evidence="3 4" key="1">
    <citation type="journal article" date="2019" name="Sci. Rep.">
        <title>Comparative genomics of chytrid fungi reveal insights into the obligate biotrophic and pathogenic lifestyle of Synchytrium endobioticum.</title>
        <authorList>
            <person name="van de Vossenberg B.T.L.H."/>
            <person name="Warris S."/>
            <person name="Nguyen H.D.T."/>
            <person name="van Gent-Pelzer M.P.E."/>
            <person name="Joly D.L."/>
            <person name="van de Geest H.C."/>
            <person name="Bonants P.J.M."/>
            <person name="Smith D.S."/>
            <person name="Levesque C.A."/>
            <person name="van der Lee T.A.J."/>
        </authorList>
    </citation>
    <scope>NUCLEOTIDE SEQUENCE [LARGE SCALE GENOMIC DNA]</scope>
    <source>
        <strain evidence="3 4">MB42</strain>
    </source>
</reference>
<dbReference type="InterPro" id="IPR052471">
    <property type="entry name" value="PBI_I9"/>
</dbReference>
<evidence type="ECO:0000313" key="3">
    <source>
        <dbReference type="EMBL" id="TPX30011.1"/>
    </source>
</evidence>
<proteinExistence type="inferred from homology"/>
<dbReference type="InterPro" id="IPR037045">
    <property type="entry name" value="S8pro/Inhibitor_I9_sf"/>
</dbReference>
<dbReference type="Pfam" id="PF05922">
    <property type="entry name" value="Inhibitor_I9"/>
    <property type="match status" value="1"/>
</dbReference>
<dbReference type="PANTHER" id="PTHR28288">
    <property type="entry name" value="PROTEASE B INHIBITOR 2"/>
    <property type="match status" value="1"/>
</dbReference>
<evidence type="ECO:0000256" key="1">
    <source>
        <dbReference type="ARBA" id="ARBA00038069"/>
    </source>
</evidence>
<feature type="non-terminal residue" evidence="3">
    <location>
        <position position="130"/>
    </location>
</feature>
<dbReference type="GO" id="GO:0004866">
    <property type="term" value="F:endopeptidase inhibitor activity"/>
    <property type="evidence" value="ECO:0007669"/>
    <property type="project" value="TreeGrafter"/>
</dbReference>
<dbReference type="SUPFAM" id="SSF54897">
    <property type="entry name" value="Protease propeptides/inhibitors"/>
    <property type="match status" value="1"/>
</dbReference>
<sequence>MVRHRVPGPVDSCCLLSVDARLVTHLDYLGGVKNRETLTYGSRTIRASSQQPAPSTFTILMPSYIVSFRTGTPQAAIDDAAKAVESAGGKIGHRYDGTTLLGFSATFPETFISTLDANEHVDFVEPDQEV</sequence>
<evidence type="ECO:0000313" key="4">
    <source>
        <dbReference type="Proteomes" id="UP000317494"/>
    </source>
</evidence>
<protein>
    <recommendedName>
        <fullName evidence="2">Inhibitor I9 domain-containing protein</fullName>
    </recommendedName>
</protein>
<name>A0A507BRD9_9FUNG</name>
<dbReference type="EMBL" id="QEAN01000747">
    <property type="protein sequence ID" value="TPX30011.1"/>
    <property type="molecule type" value="Genomic_DNA"/>
</dbReference>
<dbReference type="PANTHER" id="PTHR28288:SF2">
    <property type="entry name" value="PROTEASE B INHIBITOR 2"/>
    <property type="match status" value="1"/>
</dbReference>
<keyword evidence="4" id="KW-1185">Reference proteome</keyword>
<dbReference type="VEuPathDB" id="FungiDB:SeMB42_g08006"/>
<dbReference type="Gene3D" id="3.30.70.80">
    <property type="entry name" value="Peptidase S8 propeptide/proteinase inhibitor I9"/>
    <property type="match status" value="1"/>
</dbReference>
<dbReference type="GO" id="GO:0042144">
    <property type="term" value="P:vacuole fusion, non-autophagic"/>
    <property type="evidence" value="ECO:0007669"/>
    <property type="project" value="TreeGrafter"/>
</dbReference>
<evidence type="ECO:0000259" key="2">
    <source>
        <dbReference type="Pfam" id="PF05922"/>
    </source>
</evidence>
<feature type="domain" description="Inhibitor I9" evidence="2">
    <location>
        <begin position="63"/>
        <end position="130"/>
    </location>
</feature>
<comment type="similarity">
    <text evidence="1">Belongs to the protease inhibitor I9 family.</text>
</comment>
<dbReference type="Proteomes" id="UP000317494">
    <property type="component" value="Unassembled WGS sequence"/>
</dbReference>
<comment type="caution">
    <text evidence="3">The sequence shown here is derived from an EMBL/GenBank/DDBJ whole genome shotgun (WGS) entry which is preliminary data.</text>
</comment>
<dbReference type="InterPro" id="IPR010259">
    <property type="entry name" value="S8pro/Inhibitor_I9"/>
</dbReference>